<keyword evidence="1" id="KW-1133">Transmembrane helix</keyword>
<name>A0A919VVL0_9ACTN</name>
<feature type="transmembrane region" description="Helical" evidence="1">
    <location>
        <begin position="25"/>
        <end position="45"/>
    </location>
</feature>
<evidence type="ECO:0000256" key="1">
    <source>
        <dbReference type="SAM" id="Phobius"/>
    </source>
</evidence>
<protein>
    <recommendedName>
        <fullName evidence="4">LPXTG-motif cell wall-anchored protein</fullName>
    </recommendedName>
</protein>
<evidence type="ECO:0008006" key="4">
    <source>
        <dbReference type="Google" id="ProtNLM"/>
    </source>
</evidence>
<evidence type="ECO:0000313" key="2">
    <source>
        <dbReference type="EMBL" id="GIM77442.1"/>
    </source>
</evidence>
<keyword evidence="1" id="KW-0812">Transmembrane</keyword>
<dbReference type="EMBL" id="BOQL01000066">
    <property type="protein sequence ID" value="GIM77442.1"/>
    <property type="molecule type" value="Genomic_DNA"/>
</dbReference>
<gene>
    <name evidence="2" type="ORF">Aau02nite_75960</name>
</gene>
<comment type="caution">
    <text evidence="2">The sequence shown here is derived from an EMBL/GenBank/DDBJ whole genome shotgun (WGS) entry which is preliminary data.</text>
</comment>
<sequence length="53" mass="5384">MYGQVAGGSATVGGGALALTGFNTVWTLVAGLTLLVAGLAVMRLVPKRRRVRG</sequence>
<evidence type="ECO:0000313" key="3">
    <source>
        <dbReference type="Proteomes" id="UP000681340"/>
    </source>
</evidence>
<keyword evidence="1" id="KW-0472">Membrane</keyword>
<accession>A0A919VVL0</accession>
<organism evidence="2 3">
    <name type="scientific">Actinoplanes auranticolor</name>
    <dbReference type="NCBI Taxonomy" id="47988"/>
    <lineage>
        <taxon>Bacteria</taxon>
        <taxon>Bacillati</taxon>
        <taxon>Actinomycetota</taxon>
        <taxon>Actinomycetes</taxon>
        <taxon>Micromonosporales</taxon>
        <taxon>Micromonosporaceae</taxon>
        <taxon>Actinoplanes</taxon>
    </lineage>
</organism>
<dbReference type="RefSeq" id="WP_212993407.1">
    <property type="nucleotide sequence ID" value="NZ_BAABEA010000047.1"/>
</dbReference>
<dbReference type="AlphaFoldDB" id="A0A919VVL0"/>
<reference evidence="2" key="1">
    <citation type="submission" date="2021-03" db="EMBL/GenBank/DDBJ databases">
        <title>Whole genome shotgun sequence of Actinoplanes auranticolor NBRC 12245.</title>
        <authorList>
            <person name="Komaki H."/>
            <person name="Tamura T."/>
        </authorList>
    </citation>
    <scope>NUCLEOTIDE SEQUENCE</scope>
    <source>
        <strain evidence="2">NBRC 12245</strain>
    </source>
</reference>
<dbReference type="Proteomes" id="UP000681340">
    <property type="component" value="Unassembled WGS sequence"/>
</dbReference>
<keyword evidence="3" id="KW-1185">Reference proteome</keyword>
<proteinExistence type="predicted"/>